<dbReference type="Proteomes" id="UP001379533">
    <property type="component" value="Chromosome"/>
</dbReference>
<sequence>MTLSRADLTELAAKYAEMLRLRRADGTSASPGPMKAAMARLATEFPGVLRELDDFPLELIESRHAALERAAHADEVEPWMTACVAFHRLTRGALSAKRWLGGRKHVDAVTTSTFANAAGELAFPEDALAWKDDLQAIAHPPRGRISQLVLQRVASTLGISTGEVRVLIFGPSRRSPRETWV</sequence>
<name>A0ABZ2KQ47_9BACT</name>
<keyword evidence="2" id="KW-1185">Reference proteome</keyword>
<dbReference type="EMBL" id="CP089982">
    <property type="protein sequence ID" value="WXA99832.1"/>
    <property type="molecule type" value="Genomic_DNA"/>
</dbReference>
<protein>
    <submittedName>
        <fullName evidence="1">Uncharacterized protein</fullName>
    </submittedName>
</protein>
<evidence type="ECO:0000313" key="2">
    <source>
        <dbReference type="Proteomes" id="UP001379533"/>
    </source>
</evidence>
<accession>A0ABZ2KQ47</accession>
<dbReference type="RefSeq" id="WP_394850474.1">
    <property type="nucleotide sequence ID" value="NZ_CP089982.1"/>
</dbReference>
<organism evidence="1 2">
    <name type="scientific">Pendulispora brunnea</name>
    <dbReference type="NCBI Taxonomy" id="2905690"/>
    <lineage>
        <taxon>Bacteria</taxon>
        <taxon>Pseudomonadati</taxon>
        <taxon>Myxococcota</taxon>
        <taxon>Myxococcia</taxon>
        <taxon>Myxococcales</taxon>
        <taxon>Sorangiineae</taxon>
        <taxon>Pendulisporaceae</taxon>
        <taxon>Pendulispora</taxon>
    </lineage>
</organism>
<gene>
    <name evidence="1" type="ORF">LZC95_23830</name>
</gene>
<reference evidence="1 2" key="1">
    <citation type="submission" date="2021-12" db="EMBL/GenBank/DDBJ databases">
        <title>Discovery of the Pendulisporaceae a myxobacterial family with distinct sporulation behavior and unique specialized metabolism.</title>
        <authorList>
            <person name="Garcia R."/>
            <person name="Popoff A."/>
            <person name="Bader C.D."/>
            <person name="Loehr J."/>
            <person name="Walesch S."/>
            <person name="Walt C."/>
            <person name="Boldt J."/>
            <person name="Bunk B."/>
            <person name="Haeckl F.J.F.P.J."/>
            <person name="Gunesch A.P."/>
            <person name="Birkelbach J."/>
            <person name="Nuebel U."/>
            <person name="Pietschmann T."/>
            <person name="Bach T."/>
            <person name="Mueller R."/>
        </authorList>
    </citation>
    <scope>NUCLEOTIDE SEQUENCE [LARGE SCALE GENOMIC DNA]</scope>
    <source>
        <strain evidence="1 2">MSr12523</strain>
    </source>
</reference>
<proteinExistence type="predicted"/>
<evidence type="ECO:0000313" key="1">
    <source>
        <dbReference type="EMBL" id="WXA99832.1"/>
    </source>
</evidence>